<evidence type="ECO:0000256" key="6">
    <source>
        <dbReference type="RuleBase" id="RU003915"/>
    </source>
</evidence>
<dbReference type="InterPro" id="IPR046357">
    <property type="entry name" value="PPIase_dom_sf"/>
</dbReference>
<evidence type="ECO:0000256" key="1">
    <source>
        <dbReference type="ARBA" id="ARBA00000971"/>
    </source>
</evidence>
<comment type="catalytic activity">
    <reaction evidence="1 5 6">
        <text>[protein]-peptidylproline (omega=180) = [protein]-peptidylproline (omega=0)</text>
        <dbReference type="Rhea" id="RHEA:16237"/>
        <dbReference type="Rhea" id="RHEA-COMP:10747"/>
        <dbReference type="Rhea" id="RHEA-COMP:10748"/>
        <dbReference type="ChEBI" id="CHEBI:83833"/>
        <dbReference type="ChEBI" id="CHEBI:83834"/>
        <dbReference type="EC" id="5.2.1.8"/>
    </reaction>
</comment>
<dbReference type="Pfam" id="PF00254">
    <property type="entry name" value="FKBP_C"/>
    <property type="match status" value="1"/>
</dbReference>
<dbReference type="InterPro" id="IPR001179">
    <property type="entry name" value="PPIase_FKBP_dom"/>
</dbReference>
<evidence type="ECO:0000256" key="3">
    <source>
        <dbReference type="ARBA" id="ARBA00023110"/>
    </source>
</evidence>
<dbReference type="EC" id="5.2.1.8" evidence="6"/>
<evidence type="ECO:0000256" key="7">
    <source>
        <dbReference type="SAM" id="MobiDB-lite"/>
    </source>
</evidence>
<evidence type="ECO:0000256" key="4">
    <source>
        <dbReference type="ARBA" id="ARBA00023235"/>
    </source>
</evidence>
<evidence type="ECO:0000259" key="9">
    <source>
        <dbReference type="PROSITE" id="PS50059"/>
    </source>
</evidence>
<dbReference type="GO" id="GO:0003755">
    <property type="term" value="F:peptidyl-prolyl cis-trans isomerase activity"/>
    <property type="evidence" value="ECO:0007669"/>
    <property type="project" value="UniProtKB-UniRule"/>
</dbReference>
<keyword evidence="8" id="KW-0472">Membrane</keyword>
<keyword evidence="8" id="KW-0812">Transmembrane</keyword>
<evidence type="ECO:0000313" key="11">
    <source>
        <dbReference type="Proteomes" id="UP000316343"/>
    </source>
</evidence>
<dbReference type="PANTHER" id="PTHR43811">
    <property type="entry name" value="FKBP-TYPE PEPTIDYL-PROLYL CIS-TRANS ISOMERASE FKPA"/>
    <property type="match status" value="1"/>
</dbReference>
<dbReference type="PROSITE" id="PS50059">
    <property type="entry name" value="FKBP_PPIASE"/>
    <property type="match status" value="1"/>
</dbReference>
<dbReference type="OrthoDB" id="9812109at2"/>
<dbReference type="Proteomes" id="UP000316343">
    <property type="component" value="Unassembled WGS sequence"/>
</dbReference>
<sequence length="194" mass="20461">MTEITRVPIQPVAKGSLTKLWLGVVVAILIGAGLAWSAMPKGANIETLVAGEGDTPSVGDVAFVKYTGKLASNGEVFDESQDIPLPVQGLFPEGTPFPIEEGATIDGFFNSLQEMQKGGKYEVYIPADQAYGAEPPPGAPIPPNADLIFEIELVDFMTKDTFDRNLQILQQTMQQQQGAGGPGAPPAAPPIPAE</sequence>
<evidence type="ECO:0000256" key="5">
    <source>
        <dbReference type="PROSITE-ProRule" id="PRU00277"/>
    </source>
</evidence>
<dbReference type="EMBL" id="VHJK01000001">
    <property type="protein sequence ID" value="TRD10783.1"/>
    <property type="molecule type" value="Genomic_DNA"/>
</dbReference>
<evidence type="ECO:0000256" key="8">
    <source>
        <dbReference type="SAM" id="Phobius"/>
    </source>
</evidence>
<proteinExistence type="inferred from homology"/>
<reference evidence="10 11" key="1">
    <citation type="submission" date="2019-06" db="EMBL/GenBank/DDBJ databases">
        <title>Erythrobacter insulae sp. nov., isolated from a tidal flat.</title>
        <authorList>
            <person name="Yoon J.-H."/>
        </authorList>
    </citation>
    <scope>NUCLEOTIDE SEQUENCE [LARGE SCALE GENOMIC DNA]</scope>
    <source>
        <strain evidence="10 11">JBTF-M21</strain>
    </source>
</reference>
<organism evidence="10 11">
    <name type="scientific">Erythrobacter insulae</name>
    <dbReference type="NCBI Taxonomy" id="2584124"/>
    <lineage>
        <taxon>Bacteria</taxon>
        <taxon>Pseudomonadati</taxon>
        <taxon>Pseudomonadota</taxon>
        <taxon>Alphaproteobacteria</taxon>
        <taxon>Sphingomonadales</taxon>
        <taxon>Erythrobacteraceae</taxon>
        <taxon>Erythrobacter/Porphyrobacter group</taxon>
        <taxon>Erythrobacter</taxon>
    </lineage>
</organism>
<gene>
    <name evidence="10" type="ORF">FGU71_02130</name>
</gene>
<feature type="compositionally biased region" description="Pro residues" evidence="7">
    <location>
        <begin position="183"/>
        <end position="194"/>
    </location>
</feature>
<dbReference type="AlphaFoldDB" id="A0A547P9H8"/>
<dbReference type="RefSeq" id="WP_142787045.1">
    <property type="nucleotide sequence ID" value="NZ_VHJK01000001.1"/>
</dbReference>
<name>A0A547P9H8_9SPHN</name>
<comment type="similarity">
    <text evidence="2 6">Belongs to the FKBP-type PPIase family.</text>
</comment>
<feature type="transmembrane region" description="Helical" evidence="8">
    <location>
        <begin position="20"/>
        <end position="39"/>
    </location>
</feature>
<dbReference type="Gene3D" id="3.10.50.40">
    <property type="match status" value="1"/>
</dbReference>
<keyword evidence="8" id="KW-1133">Transmembrane helix</keyword>
<dbReference type="PANTHER" id="PTHR43811:SF23">
    <property type="entry name" value="FKBP-TYPE 22 KDA PEPTIDYL-PROLYL CIS-TRANS ISOMERASE"/>
    <property type="match status" value="1"/>
</dbReference>
<evidence type="ECO:0000256" key="2">
    <source>
        <dbReference type="ARBA" id="ARBA00006577"/>
    </source>
</evidence>
<protein>
    <recommendedName>
        <fullName evidence="6">Peptidyl-prolyl cis-trans isomerase</fullName>
        <ecNumber evidence="6">5.2.1.8</ecNumber>
    </recommendedName>
</protein>
<evidence type="ECO:0000313" key="10">
    <source>
        <dbReference type="EMBL" id="TRD10783.1"/>
    </source>
</evidence>
<keyword evidence="11" id="KW-1185">Reference proteome</keyword>
<accession>A0A547P9H8</accession>
<keyword evidence="4 5" id="KW-0413">Isomerase</keyword>
<feature type="region of interest" description="Disordered" evidence="7">
    <location>
        <begin position="173"/>
        <end position="194"/>
    </location>
</feature>
<feature type="domain" description="PPIase FKBP-type" evidence="9">
    <location>
        <begin position="59"/>
        <end position="157"/>
    </location>
</feature>
<comment type="caution">
    <text evidence="10">The sequence shown here is derived from an EMBL/GenBank/DDBJ whole genome shotgun (WGS) entry which is preliminary data.</text>
</comment>
<keyword evidence="3 5" id="KW-0697">Rotamase</keyword>
<dbReference type="SUPFAM" id="SSF54534">
    <property type="entry name" value="FKBP-like"/>
    <property type="match status" value="1"/>
</dbReference>